<organism evidence="1 2">
    <name type="scientific">Pyropia yezoensis</name>
    <name type="common">Susabi-nori</name>
    <name type="synonym">Porphyra yezoensis</name>
    <dbReference type="NCBI Taxonomy" id="2788"/>
    <lineage>
        <taxon>Eukaryota</taxon>
        <taxon>Rhodophyta</taxon>
        <taxon>Bangiophyceae</taxon>
        <taxon>Bangiales</taxon>
        <taxon>Bangiaceae</taxon>
        <taxon>Pyropia</taxon>
    </lineage>
</organism>
<comment type="caution">
    <text evidence="1">The sequence shown here is derived from an EMBL/GenBank/DDBJ whole genome shotgun (WGS) entry which is preliminary data.</text>
</comment>
<name>A0ACC3C4U8_PYRYE</name>
<sequence length="291" mass="29551">MEVVVAEGMEAAEAAPGAMAAVPVTLKQLSTLSSQSDDAFVLNGVALSSVTFVARISTVNVLTTSAKMKMDDLTGSVGVVYWIDADSATGEGATGPDAAKLRDLFMPHTWVRVVGKLSTFQNELNVKASHVVAVEDPNELMFHRLDVVRVFCAQTKLGSARAAGGTGGGVPAAGGIGGGRPGMGTPAREMGAPAAGRGMGGGGMPAASGMGVGAGGGGALVEGLTHVQSQLLEVIRVRSESITGVSYGEIVTSMQSSGLSESQLRAALEVLSSEGHIFSTSDDDHYKVCEV</sequence>
<protein>
    <submittedName>
        <fullName evidence="1">Uncharacterized protein</fullName>
    </submittedName>
</protein>
<reference evidence="1" key="1">
    <citation type="submission" date="2019-11" db="EMBL/GenBank/DDBJ databases">
        <title>Nori genome reveals adaptations in red seaweeds to the harsh intertidal environment.</title>
        <authorList>
            <person name="Wang D."/>
            <person name="Mao Y."/>
        </authorList>
    </citation>
    <scope>NUCLEOTIDE SEQUENCE</scope>
    <source>
        <tissue evidence="1">Gametophyte</tissue>
    </source>
</reference>
<accession>A0ACC3C4U8</accession>
<keyword evidence="2" id="KW-1185">Reference proteome</keyword>
<evidence type="ECO:0000313" key="2">
    <source>
        <dbReference type="Proteomes" id="UP000798662"/>
    </source>
</evidence>
<evidence type="ECO:0000313" key="1">
    <source>
        <dbReference type="EMBL" id="KAK1865187.1"/>
    </source>
</evidence>
<gene>
    <name evidence="1" type="ORF">I4F81_007722</name>
</gene>
<proteinExistence type="predicted"/>
<dbReference type="Proteomes" id="UP000798662">
    <property type="component" value="Chromosome 2"/>
</dbReference>
<dbReference type="EMBL" id="CM020619">
    <property type="protein sequence ID" value="KAK1865187.1"/>
    <property type="molecule type" value="Genomic_DNA"/>
</dbReference>